<sequence>MSAWISEVNQKSIDMDNMLDNTCNGILDQIKSVKSTSLDAVNSQINSTEVAVRKTILDVANEADMAADFIVDIAKIVVNFYYGTYICLIDVVVNSSLQVLSLGIQEVEQLTTSAVNELAQSLQSTAGAVSKGVSTISNGLDSFLNILSPGSTPSAKISDSDTLQSILQSLSNFSNDSNFKINLSSSIPQKLLNISTNLPSADGLITKLLNETTLPLRSLSSQISNIEKSINFPRLEPDNTSTGLSNSICSTQIVNKPVESFSFLVVKALRACVILMIIALIMLMIILIVMEYRKFSSEMKSLRRFRSKVHHYDNVYDPIRSNGQAFPNENSSRVYLNRPLFEDKGGIPINVQNRKTSTRKASVISIRNSNFETKCASGTPKVYDGTPAKKNKEVPNIILMPS</sequence>
<feature type="transmembrane region" description="Helical" evidence="10">
    <location>
        <begin position="268"/>
        <end position="290"/>
    </location>
</feature>
<dbReference type="EMBL" id="MBFS01000624">
    <property type="protein sequence ID" value="PVV02086.1"/>
    <property type="molecule type" value="Genomic_DNA"/>
</dbReference>
<name>A0A2T9ZBX4_9FUNG</name>
<evidence type="ECO:0000256" key="6">
    <source>
        <dbReference type="ARBA" id="ARBA00022971"/>
    </source>
</evidence>
<dbReference type="PANTHER" id="PTHR31030">
    <property type="entry name" value="PLASMA MEMBRANE FUSION PROTEIN PRM1"/>
    <property type="match status" value="1"/>
</dbReference>
<dbReference type="AlphaFoldDB" id="A0A2T9ZBX4"/>
<evidence type="ECO:0000256" key="7">
    <source>
        <dbReference type="ARBA" id="ARBA00022989"/>
    </source>
</evidence>
<evidence type="ECO:0000256" key="4">
    <source>
        <dbReference type="ARBA" id="ARBA00010780"/>
    </source>
</evidence>
<keyword evidence="5 10" id="KW-0812">Transmembrane</keyword>
<dbReference type="GO" id="GO:0012505">
    <property type="term" value="C:endomembrane system"/>
    <property type="evidence" value="ECO:0007669"/>
    <property type="project" value="UniProtKB-SubCell"/>
</dbReference>
<comment type="subcellular location">
    <subcellularLocation>
        <location evidence="3">Cell envelope</location>
    </subcellularLocation>
    <subcellularLocation>
        <location evidence="10">Cell membrane</location>
        <topology evidence="10">Multi-pass membrane protein</topology>
    </subcellularLocation>
    <subcellularLocation>
        <location evidence="2">Endomembrane system</location>
        <topology evidence="2">Multi-pass membrane protein</topology>
    </subcellularLocation>
</comment>
<evidence type="ECO:0000256" key="1">
    <source>
        <dbReference type="ARBA" id="ARBA00002512"/>
    </source>
</evidence>
<evidence type="ECO:0000256" key="3">
    <source>
        <dbReference type="ARBA" id="ARBA00004196"/>
    </source>
</evidence>
<comment type="similarity">
    <text evidence="4 10">Belongs to the PRM1 family.</text>
</comment>
<keyword evidence="7 10" id="KW-1133">Transmembrane helix</keyword>
<dbReference type="GO" id="GO:0043332">
    <property type="term" value="C:mating projection tip"/>
    <property type="evidence" value="ECO:0007669"/>
    <property type="project" value="UniProtKB-UniRule"/>
</dbReference>
<accession>A0A2T9ZBX4</accession>
<keyword evidence="6 10" id="KW-0184">Conjugation</keyword>
<keyword evidence="10" id="KW-1003">Cell membrane</keyword>
<dbReference type="Proteomes" id="UP000245609">
    <property type="component" value="Unassembled WGS sequence"/>
</dbReference>
<keyword evidence="12" id="KW-1185">Reference proteome</keyword>
<dbReference type="GO" id="GO:0005886">
    <property type="term" value="C:plasma membrane"/>
    <property type="evidence" value="ECO:0007669"/>
    <property type="project" value="UniProtKB-SubCell"/>
</dbReference>
<protein>
    <recommendedName>
        <fullName evidence="10">Plasma membrane fusion protein PRM1</fullName>
    </recommendedName>
</protein>
<evidence type="ECO:0000256" key="8">
    <source>
        <dbReference type="ARBA" id="ARBA00023136"/>
    </source>
</evidence>
<evidence type="ECO:0000256" key="9">
    <source>
        <dbReference type="ARBA" id="ARBA00023180"/>
    </source>
</evidence>
<keyword evidence="8 10" id="KW-0472">Membrane</keyword>
<evidence type="ECO:0000256" key="5">
    <source>
        <dbReference type="ARBA" id="ARBA00022692"/>
    </source>
</evidence>
<dbReference type="GO" id="GO:0032220">
    <property type="term" value="P:plasma membrane fusion involved in cytogamy"/>
    <property type="evidence" value="ECO:0007669"/>
    <property type="project" value="TreeGrafter"/>
</dbReference>
<organism evidence="11 12">
    <name type="scientific">Smittium megazygosporum</name>
    <dbReference type="NCBI Taxonomy" id="133381"/>
    <lineage>
        <taxon>Eukaryota</taxon>
        <taxon>Fungi</taxon>
        <taxon>Fungi incertae sedis</taxon>
        <taxon>Zoopagomycota</taxon>
        <taxon>Kickxellomycotina</taxon>
        <taxon>Harpellomycetes</taxon>
        <taxon>Harpellales</taxon>
        <taxon>Legeriomycetaceae</taxon>
        <taxon>Smittium</taxon>
    </lineage>
</organism>
<comment type="function">
    <text evidence="1 10">Involved in cell fusion during mating by stabilizing the plasma membrane fusion event.</text>
</comment>
<dbReference type="InterPro" id="IPR026777">
    <property type="entry name" value="PRM1"/>
</dbReference>
<evidence type="ECO:0000313" key="12">
    <source>
        <dbReference type="Proteomes" id="UP000245609"/>
    </source>
</evidence>
<proteinExistence type="inferred from homology"/>
<evidence type="ECO:0000256" key="10">
    <source>
        <dbReference type="RuleBase" id="RU366035"/>
    </source>
</evidence>
<comment type="caution">
    <text evidence="11">The sequence shown here is derived from an EMBL/GenBank/DDBJ whole genome shotgun (WGS) entry which is preliminary data.</text>
</comment>
<evidence type="ECO:0000313" key="11">
    <source>
        <dbReference type="EMBL" id="PVV02086.1"/>
    </source>
</evidence>
<dbReference type="PANTHER" id="PTHR31030:SF1">
    <property type="entry name" value="PLASMA MEMBRANE FUSION PROTEIN PRM1"/>
    <property type="match status" value="1"/>
</dbReference>
<dbReference type="STRING" id="133381.A0A2T9ZBX4"/>
<comment type="caution">
    <text evidence="10">Lacks conserved residue(s) required for the propagation of feature annotation.</text>
</comment>
<evidence type="ECO:0000256" key="2">
    <source>
        <dbReference type="ARBA" id="ARBA00004127"/>
    </source>
</evidence>
<keyword evidence="9" id="KW-0325">Glycoprotein</keyword>
<gene>
    <name evidence="11" type="ORF">BB560_003471</name>
</gene>
<reference evidence="11 12" key="1">
    <citation type="journal article" date="2018" name="MBio">
        <title>Comparative Genomics Reveals the Core Gene Toolbox for the Fungus-Insect Symbiosis.</title>
        <authorList>
            <person name="Wang Y."/>
            <person name="Stata M."/>
            <person name="Wang W."/>
            <person name="Stajich J.E."/>
            <person name="White M.M."/>
            <person name="Moncalvo J.M."/>
        </authorList>
    </citation>
    <scope>NUCLEOTIDE SEQUENCE [LARGE SCALE GENOMIC DNA]</scope>
    <source>
        <strain evidence="11 12">SC-DP-2</strain>
    </source>
</reference>